<evidence type="ECO:0000313" key="10">
    <source>
        <dbReference type="Proteomes" id="UP000614350"/>
    </source>
</evidence>
<keyword evidence="5 7" id="KW-0472">Membrane</keyword>
<dbReference type="AlphaFoldDB" id="A0A834KPZ5"/>
<evidence type="ECO:0000256" key="1">
    <source>
        <dbReference type="ARBA" id="ARBA00004473"/>
    </source>
</evidence>
<sequence>MQKNQADWCNEHCKGTLCVVKVKGLVFITCIIVFQKLKLRWPMKVNCWFCNNNTKIRRQELEWWLCPFCEQFNGFSENGDYMYDIPELYKDSTNNSVKYCRSQSKMELFHKNTLCKECNKHQKIKLAELSNFEPANEKKYDQEVQQFKHSLEKKYPLCINCNAIVQDVLAKQTMWLAHYKMLFFKQKPIHTFLNSWFIQFQNTKRFEVIFRILSTIFDSVTVYDTEFLLLPVGGLFFQLCACWTSAAKKRNSDILLAFLWICIIILIPFREYKLLKINLQTNWFSLEYITQYHMVVFFAFIIGFMNIKPQLSIRLKKDIFFKKIETHVKNSKAQIFPEIKIKRNIRKFLKKDETDSNETTHSSVNMTKYLMTPVSIDIPDTINTTMHALSSMTGPEFPKLSAPTNNLDIRSTLSFKRNQFDNSGLDDSMSTLSIFSLDDNLPNCQIRTPKMFEKKIYSTVSSDLFKRSNNTFGKKNILSPPKLKSVTQTSWVAGGYWQEGMDAPSLSRSSSQSSGFGSVGSNCAPSREPSIHEFDQCSIISDTSLSYYGHKQNTIKSVRRFCQPTQSCSFIKPKSPMCHQTLKFSQSHSFPQQTLTAHFPKNNTIFDECCSQHPKICTDEIGNSMNVQTYPTYTTVSTNPVWLHALLCGSLILNMIVVCTTLLR</sequence>
<dbReference type="GO" id="GO:0030473">
    <property type="term" value="P:nuclear migration along microtubule"/>
    <property type="evidence" value="ECO:0007669"/>
    <property type="project" value="TreeGrafter"/>
</dbReference>
<dbReference type="PANTHER" id="PTHR28646">
    <property type="entry name" value="TRANSMEMBRANE PROTEIN 201"/>
    <property type="match status" value="1"/>
</dbReference>
<evidence type="ECO:0000256" key="7">
    <source>
        <dbReference type="SAM" id="Phobius"/>
    </source>
</evidence>
<evidence type="ECO:0000313" key="9">
    <source>
        <dbReference type="EMBL" id="KAF7408061.1"/>
    </source>
</evidence>
<evidence type="ECO:0000259" key="8">
    <source>
        <dbReference type="Pfam" id="PF09779"/>
    </source>
</evidence>
<comment type="similarity">
    <text evidence="2">Belongs to the TMEM201 family.</text>
</comment>
<dbReference type="Pfam" id="PF09779">
    <property type="entry name" value="Ima1_N"/>
    <property type="match status" value="1"/>
</dbReference>
<dbReference type="PANTHER" id="PTHR28646:SF1">
    <property type="entry name" value="TRANSMEMBRANE PROTEIN 201"/>
    <property type="match status" value="1"/>
</dbReference>
<evidence type="ECO:0000256" key="2">
    <source>
        <dbReference type="ARBA" id="ARBA00007600"/>
    </source>
</evidence>
<dbReference type="GO" id="GO:0005637">
    <property type="term" value="C:nuclear inner membrane"/>
    <property type="evidence" value="ECO:0007669"/>
    <property type="project" value="UniProtKB-SubCell"/>
</dbReference>
<name>A0A834KPZ5_VESVU</name>
<feature type="transmembrane region" description="Helical" evidence="7">
    <location>
        <begin position="641"/>
        <end position="663"/>
    </location>
</feature>
<evidence type="ECO:0000256" key="4">
    <source>
        <dbReference type="ARBA" id="ARBA00022989"/>
    </source>
</evidence>
<dbReference type="EMBL" id="JACSEA010000002">
    <property type="protein sequence ID" value="KAF7408061.1"/>
    <property type="molecule type" value="Genomic_DNA"/>
</dbReference>
<keyword evidence="6" id="KW-0539">Nucleus</keyword>
<evidence type="ECO:0000256" key="6">
    <source>
        <dbReference type="ARBA" id="ARBA00023242"/>
    </source>
</evidence>
<comment type="caution">
    <text evidence="9">The sequence shown here is derived from an EMBL/GenBank/DDBJ whole genome shotgun (WGS) entry which is preliminary data.</text>
</comment>
<protein>
    <recommendedName>
        <fullName evidence="8">Ima1 N-terminal domain-containing protein</fullName>
    </recommendedName>
</protein>
<comment type="subcellular location">
    <subcellularLocation>
        <location evidence="1">Nucleus inner membrane</location>
        <topology evidence="1">Multi-pass membrane protein</topology>
    </subcellularLocation>
</comment>
<dbReference type="GO" id="GO:0005521">
    <property type="term" value="F:lamin binding"/>
    <property type="evidence" value="ECO:0007669"/>
    <property type="project" value="TreeGrafter"/>
</dbReference>
<proteinExistence type="inferred from homology"/>
<dbReference type="Proteomes" id="UP000614350">
    <property type="component" value="Unassembled WGS sequence"/>
</dbReference>
<dbReference type="GO" id="GO:0051015">
    <property type="term" value="F:actin filament binding"/>
    <property type="evidence" value="ECO:0007669"/>
    <property type="project" value="TreeGrafter"/>
</dbReference>
<dbReference type="InterPro" id="IPR040041">
    <property type="entry name" value="TMEM201"/>
</dbReference>
<gene>
    <name evidence="9" type="ORF">HZH66_002598</name>
</gene>
<feature type="domain" description="Ima1 N-terminal" evidence="8">
    <location>
        <begin position="45"/>
        <end position="165"/>
    </location>
</feature>
<keyword evidence="10" id="KW-1185">Reference proteome</keyword>
<accession>A0A834KPZ5</accession>
<evidence type="ECO:0000256" key="3">
    <source>
        <dbReference type="ARBA" id="ARBA00022692"/>
    </source>
</evidence>
<keyword evidence="3 7" id="KW-0812">Transmembrane</keyword>
<reference evidence="9" key="1">
    <citation type="journal article" date="2020" name="G3 (Bethesda)">
        <title>High-Quality Assemblies for Three Invasive Social Wasps from the &lt;i&gt;Vespula&lt;/i&gt; Genus.</title>
        <authorList>
            <person name="Harrop T.W.R."/>
            <person name="Guhlin J."/>
            <person name="McLaughlin G.M."/>
            <person name="Permina E."/>
            <person name="Stockwell P."/>
            <person name="Gilligan J."/>
            <person name="Le Lec M.F."/>
            <person name="Gruber M.A.M."/>
            <person name="Quinn O."/>
            <person name="Lovegrove M."/>
            <person name="Duncan E.J."/>
            <person name="Remnant E.J."/>
            <person name="Van Eeckhoven J."/>
            <person name="Graham B."/>
            <person name="Knapp R.A."/>
            <person name="Langford K.W."/>
            <person name="Kronenberg Z."/>
            <person name="Press M.O."/>
            <person name="Eacker S.M."/>
            <person name="Wilson-Rankin E.E."/>
            <person name="Purcell J."/>
            <person name="Lester P.J."/>
            <person name="Dearden P.K."/>
        </authorList>
    </citation>
    <scope>NUCLEOTIDE SEQUENCE</scope>
    <source>
        <strain evidence="9">Marl-1</strain>
    </source>
</reference>
<evidence type="ECO:0000256" key="5">
    <source>
        <dbReference type="ARBA" id="ARBA00023136"/>
    </source>
</evidence>
<dbReference type="InterPro" id="IPR018617">
    <property type="entry name" value="Ima1_N"/>
</dbReference>
<organism evidence="9 10">
    <name type="scientific">Vespula vulgaris</name>
    <name type="common">Yellow jacket</name>
    <name type="synonym">Wasp</name>
    <dbReference type="NCBI Taxonomy" id="7454"/>
    <lineage>
        <taxon>Eukaryota</taxon>
        <taxon>Metazoa</taxon>
        <taxon>Ecdysozoa</taxon>
        <taxon>Arthropoda</taxon>
        <taxon>Hexapoda</taxon>
        <taxon>Insecta</taxon>
        <taxon>Pterygota</taxon>
        <taxon>Neoptera</taxon>
        <taxon>Endopterygota</taxon>
        <taxon>Hymenoptera</taxon>
        <taxon>Apocrita</taxon>
        <taxon>Aculeata</taxon>
        <taxon>Vespoidea</taxon>
        <taxon>Vespidae</taxon>
        <taxon>Vespinae</taxon>
        <taxon>Vespula</taxon>
    </lineage>
</organism>
<feature type="transmembrane region" description="Helical" evidence="7">
    <location>
        <begin position="253"/>
        <end position="269"/>
    </location>
</feature>
<keyword evidence="4 7" id="KW-1133">Transmembrane helix</keyword>
<feature type="transmembrane region" description="Helical" evidence="7">
    <location>
        <begin position="289"/>
        <end position="307"/>
    </location>
</feature>